<dbReference type="Proteomes" id="UP000693981">
    <property type="component" value="Unassembled WGS sequence"/>
</dbReference>
<proteinExistence type="predicted"/>
<dbReference type="EMBL" id="JAGDFL010000005">
    <property type="protein sequence ID" value="KAG7401994.1"/>
    <property type="molecule type" value="Genomic_DNA"/>
</dbReference>
<feature type="compositionally biased region" description="Basic residues" evidence="1">
    <location>
        <begin position="110"/>
        <end position="119"/>
    </location>
</feature>
<feature type="compositionally biased region" description="Polar residues" evidence="1">
    <location>
        <begin position="15"/>
        <end position="36"/>
    </location>
</feature>
<evidence type="ECO:0000313" key="2">
    <source>
        <dbReference type="EMBL" id="KAG7401994.1"/>
    </source>
</evidence>
<reference evidence="2" key="1">
    <citation type="submission" date="2021-02" db="EMBL/GenBank/DDBJ databases">
        <authorList>
            <person name="Palmer J.M."/>
        </authorList>
    </citation>
    <scope>NUCLEOTIDE SEQUENCE</scope>
    <source>
        <strain evidence="2">SCRP23</strain>
    </source>
</reference>
<comment type="caution">
    <text evidence="2">The sequence shown here is derived from an EMBL/GenBank/DDBJ whole genome shotgun (WGS) entry which is preliminary data.</text>
</comment>
<organism evidence="2 3">
    <name type="scientific">Phytophthora boehmeriae</name>
    <dbReference type="NCBI Taxonomy" id="109152"/>
    <lineage>
        <taxon>Eukaryota</taxon>
        <taxon>Sar</taxon>
        <taxon>Stramenopiles</taxon>
        <taxon>Oomycota</taxon>
        <taxon>Peronosporomycetes</taxon>
        <taxon>Peronosporales</taxon>
        <taxon>Peronosporaceae</taxon>
        <taxon>Phytophthora</taxon>
    </lineage>
</organism>
<feature type="region of interest" description="Disordered" evidence="1">
    <location>
        <begin position="1"/>
        <end position="187"/>
    </location>
</feature>
<keyword evidence="3" id="KW-1185">Reference proteome</keyword>
<protein>
    <submittedName>
        <fullName evidence="2">Uncharacterized protein</fullName>
    </submittedName>
</protein>
<feature type="compositionally biased region" description="Gly residues" evidence="1">
    <location>
        <begin position="83"/>
        <end position="101"/>
    </location>
</feature>
<name>A0A8T1X9E3_9STRA</name>
<dbReference type="AlphaFoldDB" id="A0A8T1X9E3"/>
<feature type="compositionally biased region" description="Gly residues" evidence="1">
    <location>
        <begin position="1"/>
        <end position="14"/>
    </location>
</feature>
<feature type="compositionally biased region" description="Polar residues" evidence="1">
    <location>
        <begin position="167"/>
        <end position="187"/>
    </location>
</feature>
<evidence type="ECO:0000256" key="1">
    <source>
        <dbReference type="SAM" id="MobiDB-lite"/>
    </source>
</evidence>
<gene>
    <name evidence="2" type="ORF">PHYBOEH_008515</name>
</gene>
<feature type="compositionally biased region" description="Low complexity" evidence="1">
    <location>
        <begin position="135"/>
        <end position="149"/>
    </location>
</feature>
<evidence type="ECO:0000313" key="3">
    <source>
        <dbReference type="Proteomes" id="UP000693981"/>
    </source>
</evidence>
<accession>A0A8T1X9E3</accession>
<sequence>MFGSGSGGGFGGGFASQNGNPFAQSQGPTSAVQNPFQPRAGVKTAFGQSSGFGNQPPLPPGGMTGAPALPTTGFGNQPPLPPGGLGGAPPLPGGGFSGGPDNGNPFGQKKNSKNSRRNSKTGFGANPFGQNGAASSTSTTPGSHTTFGSASGGGPQHKNRAPAFGESASNNAFSGKSTSFVNSTPFSASGAVFGGNDAAFGEAQTGFVQPNANCTFVWRN</sequence>